<dbReference type="RefSeq" id="WP_113893763.1">
    <property type="nucleotide sequence ID" value="NZ_QNRK01000057.1"/>
</dbReference>
<name>A0A366EFP7_9HYPH</name>
<evidence type="ECO:0000313" key="2">
    <source>
        <dbReference type="EMBL" id="RBP01251.1"/>
    </source>
</evidence>
<keyword evidence="1" id="KW-0732">Signal</keyword>
<dbReference type="Proteomes" id="UP000253529">
    <property type="component" value="Unassembled WGS sequence"/>
</dbReference>
<evidence type="ECO:0000256" key="1">
    <source>
        <dbReference type="SAM" id="SignalP"/>
    </source>
</evidence>
<dbReference type="EMBL" id="QNRK01000057">
    <property type="protein sequence ID" value="RBP01251.1"/>
    <property type="molecule type" value="Genomic_DNA"/>
</dbReference>
<feature type="chain" id="PRO_5016951515" evidence="1">
    <location>
        <begin position="28"/>
        <end position="154"/>
    </location>
</feature>
<proteinExistence type="predicted"/>
<feature type="signal peptide" evidence="1">
    <location>
        <begin position="1"/>
        <end position="27"/>
    </location>
</feature>
<accession>A0A366EFP7</accession>
<protein>
    <submittedName>
        <fullName evidence="2">Uncharacterized protein</fullName>
    </submittedName>
</protein>
<sequence>MSSYPFTRRQAAALVWAAFAVAPAARAAARPTIAVVPVDVRPLLESSGEPTAGWVARALPGALAAALSGSGQSGPVSVRIDNVILGPNTGGVGPAGSSPDQMIGEVSRGGVTSPLRATSYYYPNPADNVMIEQSNHRRVVQLCQVFADWVARGY</sequence>
<dbReference type="AlphaFoldDB" id="A0A366EFP7"/>
<evidence type="ECO:0000313" key="3">
    <source>
        <dbReference type="Proteomes" id="UP000253529"/>
    </source>
</evidence>
<reference evidence="2 3" key="1">
    <citation type="submission" date="2018-06" db="EMBL/GenBank/DDBJ databases">
        <title>Genomic Encyclopedia of Type Strains, Phase IV (KMG-IV): sequencing the most valuable type-strain genomes for metagenomic binning, comparative biology and taxonomic classification.</title>
        <authorList>
            <person name="Goeker M."/>
        </authorList>
    </citation>
    <scope>NUCLEOTIDE SEQUENCE [LARGE SCALE GENOMIC DNA]</scope>
    <source>
        <strain evidence="2 3">DSM 24875</strain>
    </source>
</reference>
<gene>
    <name evidence="2" type="ORF">DFR50_15713</name>
</gene>
<organism evidence="2 3">
    <name type="scientific">Roseiarcus fermentans</name>
    <dbReference type="NCBI Taxonomy" id="1473586"/>
    <lineage>
        <taxon>Bacteria</taxon>
        <taxon>Pseudomonadati</taxon>
        <taxon>Pseudomonadota</taxon>
        <taxon>Alphaproteobacteria</taxon>
        <taxon>Hyphomicrobiales</taxon>
        <taxon>Roseiarcaceae</taxon>
        <taxon>Roseiarcus</taxon>
    </lineage>
</organism>
<comment type="caution">
    <text evidence="2">The sequence shown here is derived from an EMBL/GenBank/DDBJ whole genome shotgun (WGS) entry which is preliminary data.</text>
</comment>
<keyword evidence="3" id="KW-1185">Reference proteome</keyword>